<dbReference type="GO" id="GO:0017004">
    <property type="term" value="P:cytochrome complex assembly"/>
    <property type="evidence" value="ECO:0007669"/>
    <property type="project" value="UniProtKB-KW"/>
</dbReference>
<evidence type="ECO:0000259" key="6">
    <source>
        <dbReference type="PROSITE" id="PS51352"/>
    </source>
</evidence>
<protein>
    <submittedName>
        <fullName evidence="7">Redoxin</fullName>
    </submittedName>
</protein>
<gene>
    <name evidence="7" type="ORF">C667_15914</name>
</gene>
<organism evidence="7 8">
    <name type="scientific">Thauera phenylacetica B4P</name>
    <dbReference type="NCBI Taxonomy" id="1234382"/>
    <lineage>
        <taxon>Bacteria</taxon>
        <taxon>Pseudomonadati</taxon>
        <taxon>Pseudomonadota</taxon>
        <taxon>Betaproteobacteria</taxon>
        <taxon>Rhodocyclales</taxon>
        <taxon>Zoogloeaceae</taxon>
        <taxon>Thauera</taxon>
    </lineage>
</organism>
<dbReference type="InterPro" id="IPR013766">
    <property type="entry name" value="Thioredoxin_domain"/>
</dbReference>
<dbReference type="Pfam" id="PF08534">
    <property type="entry name" value="Redoxin"/>
    <property type="match status" value="1"/>
</dbReference>
<comment type="subcellular location">
    <subcellularLocation>
        <location evidence="1">Cell envelope</location>
    </subcellularLocation>
</comment>
<keyword evidence="4" id="KW-0676">Redox-active center</keyword>
<accession>N6ZNZ7</accession>
<feature type="signal peptide" evidence="5">
    <location>
        <begin position="1"/>
        <end position="22"/>
    </location>
</feature>
<proteinExistence type="predicted"/>
<evidence type="ECO:0000256" key="3">
    <source>
        <dbReference type="ARBA" id="ARBA00023157"/>
    </source>
</evidence>
<dbReference type="InterPro" id="IPR013740">
    <property type="entry name" value="Redoxin"/>
</dbReference>
<dbReference type="PROSITE" id="PS51352">
    <property type="entry name" value="THIOREDOXIN_2"/>
    <property type="match status" value="1"/>
</dbReference>
<keyword evidence="8" id="KW-1185">Reference proteome</keyword>
<dbReference type="RefSeq" id="WP_004368653.1">
    <property type="nucleotide sequence ID" value="NZ_AMXF01000142.1"/>
</dbReference>
<dbReference type="CDD" id="cd02966">
    <property type="entry name" value="TlpA_like_family"/>
    <property type="match status" value="1"/>
</dbReference>
<feature type="chain" id="PRO_5004128804" evidence="5">
    <location>
        <begin position="23"/>
        <end position="169"/>
    </location>
</feature>
<evidence type="ECO:0000256" key="4">
    <source>
        <dbReference type="ARBA" id="ARBA00023284"/>
    </source>
</evidence>
<dbReference type="Gene3D" id="3.40.30.10">
    <property type="entry name" value="Glutaredoxin"/>
    <property type="match status" value="1"/>
</dbReference>
<evidence type="ECO:0000256" key="1">
    <source>
        <dbReference type="ARBA" id="ARBA00004196"/>
    </source>
</evidence>
<dbReference type="InterPro" id="IPR050553">
    <property type="entry name" value="Thioredoxin_ResA/DsbE_sf"/>
</dbReference>
<comment type="caution">
    <text evidence="7">The sequence shown here is derived from an EMBL/GenBank/DDBJ whole genome shotgun (WGS) entry which is preliminary data.</text>
</comment>
<dbReference type="PANTHER" id="PTHR42852:SF6">
    <property type="entry name" value="THIOL:DISULFIDE INTERCHANGE PROTEIN DSBE"/>
    <property type="match status" value="1"/>
</dbReference>
<dbReference type="InterPro" id="IPR036249">
    <property type="entry name" value="Thioredoxin-like_sf"/>
</dbReference>
<dbReference type="GO" id="GO:0030313">
    <property type="term" value="C:cell envelope"/>
    <property type="evidence" value="ECO:0007669"/>
    <property type="project" value="UniProtKB-SubCell"/>
</dbReference>
<reference evidence="7 8" key="1">
    <citation type="submission" date="2012-09" db="EMBL/GenBank/DDBJ databases">
        <title>Draft Genome Sequences of 6 Strains from Genus Thauera.</title>
        <authorList>
            <person name="Liu B."/>
            <person name="Shapleigh J.P."/>
            <person name="Frostegard A.H."/>
        </authorList>
    </citation>
    <scope>NUCLEOTIDE SEQUENCE [LARGE SCALE GENOMIC DNA]</scope>
    <source>
        <strain evidence="7 8">B4P</strain>
    </source>
</reference>
<dbReference type="EMBL" id="AMXF01000142">
    <property type="protein sequence ID" value="ENO96053.1"/>
    <property type="molecule type" value="Genomic_DNA"/>
</dbReference>
<keyword evidence="5" id="KW-0732">Signal</keyword>
<dbReference type="Proteomes" id="UP000013047">
    <property type="component" value="Unassembled WGS sequence"/>
</dbReference>
<dbReference type="PROSITE" id="PS00194">
    <property type="entry name" value="THIOREDOXIN_1"/>
    <property type="match status" value="1"/>
</dbReference>
<feature type="domain" description="Thioredoxin" evidence="6">
    <location>
        <begin position="11"/>
        <end position="169"/>
    </location>
</feature>
<dbReference type="InterPro" id="IPR017937">
    <property type="entry name" value="Thioredoxin_CS"/>
</dbReference>
<dbReference type="AlphaFoldDB" id="N6ZNZ7"/>
<evidence type="ECO:0000313" key="8">
    <source>
        <dbReference type="Proteomes" id="UP000013047"/>
    </source>
</evidence>
<dbReference type="PANTHER" id="PTHR42852">
    <property type="entry name" value="THIOL:DISULFIDE INTERCHANGE PROTEIN DSBE"/>
    <property type="match status" value="1"/>
</dbReference>
<evidence type="ECO:0000256" key="5">
    <source>
        <dbReference type="SAM" id="SignalP"/>
    </source>
</evidence>
<dbReference type="SUPFAM" id="SSF52833">
    <property type="entry name" value="Thioredoxin-like"/>
    <property type="match status" value="1"/>
</dbReference>
<evidence type="ECO:0000256" key="2">
    <source>
        <dbReference type="ARBA" id="ARBA00022748"/>
    </source>
</evidence>
<keyword evidence="2" id="KW-0201">Cytochrome c-type biogenesis</keyword>
<dbReference type="GO" id="GO:0015036">
    <property type="term" value="F:disulfide oxidoreductase activity"/>
    <property type="evidence" value="ECO:0007669"/>
    <property type="project" value="UniProtKB-ARBA"/>
</dbReference>
<keyword evidence="3" id="KW-1015">Disulfide bond</keyword>
<name>N6ZNZ7_9RHOO</name>
<dbReference type="OrthoDB" id="9811352at2"/>
<sequence length="169" mass="18018">MIRKFAVTLGLSLGLVAASAHAGEAIDTAAFFSSTLTGLDGGKVAMEQFRGRPLVVNFWARWCGPCRDEIPELVKLRAEQGADGIEVIGVAIEENDKLEAVKDFAKAYDMRYPVVIAAKDGIPLMKALGNPQAGMPFTVYIGRDGKALGSKLGLVRRADLEAAAQALLK</sequence>
<evidence type="ECO:0000313" key="7">
    <source>
        <dbReference type="EMBL" id="ENO96053.1"/>
    </source>
</evidence>